<feature type="non-terminal residue" evidence="1">
    <location>
        <position position="25"/>
    </location>
</feature>
<evidence type="ECO:0000313" key="1">
    <source>
        <dbReference type="EMBL" id="MCI07969.1"/>
    </source>
</evidence>
<sequence>MVWVVGVGVVVFVGICVSGVRYQEE</sequence>
<dbReference type="Proteomes" id="UP000265520">
    <property type="component" value="Unassembled WGS sequence"/>
</dbReference>
<dbReference type="AlphaFoldDB" id="A0A392P908"/>
<reference evidence="1 2" key="1">
    <citation type="journal article" date="2018" name="Front. Plant Sci.">
        <title>Red Clover (Trifolium pratense) and Zigzag Clover (T. medium) - A Picture of Genomic Similarities and Differences.</title>
        <authorList>
            <person name="Dluhosova J."/>
            <person name="Istvanek J."/>
            <person name="Nedelnik J."/>
            <person name="Repkova J."/>
        </authorList>
    </citation>
    <scope>NUCLEOTIDE SEQUENCE [LARGE SCALE GENOMIC DNA]</scope>
    <source>
        <strain evidence="2">cv. 10/8</strain>
        <tissue evidence="1">Leaf</tissue>
    </source>
</reference>
<organism evidence="1 2">
    <name type="scientific">Trifolium medium</name>
    <dbReference type="NCBI Taxonomy" id="97028"/>
    <lineage>
        <taxon>Eukaryota</taxon>
        <taxon>Viridiplantae</taxon>
        <taxon>Streptophyta</taxon>
        <taxon>Embryophyta</taxon>
        <taxon>Tracheophyta</taxon>
        <taxon>Spermatophyta</taxon>
        <taxon>Magnoliopsida</taxon>
        <taxon>eudicotyledons</taxon>
        <taxon>Gunneridae</taxon>
        <taxon>Pentapetalae</taxon>
        <taxon>rosids</taxon>
        <taxon>fabids</taxon>
        <taxon>Fabales</taxon>
        <taxon>Fabaceae</taxon>
        <taxon>Papilionoideae</taxon>
        <taxon>50 kb inversion clade</taxon>
        <taxon>NPAAA clade</taxon>
        <taxon>Hologalegina</taxon>
        <taxon>IRL clade</taxon>
        <taxon>Trifolieae</taxon>
        <taxon>Trifolium</taxon>
    </lineage>
</organism>
<accession>A0A392P908</accession>
<name>A0A392P908_9FABA</name>
<comment type="caution">
    <text evidence="1">The sequence shown here is derived from an EMBL/GenBank/DDBJ whole genome shotgun (WGS) entry which is preliminary data.</text>
</comment>
<protein>
    <submittedName>
        <fullName evidence="1">Uncharacterized protein</fullName>
    </submittedName>
</protein>
<proteinExistence type="predicted"/>
<dbReference type="EMBL" id="LXQA010067291">
    <property type="protein sequence ID" value="MCI07969.1"/>
    <property type="molecule type" value="Genomic_DNA"/>
</dbReference>
<evidence type="ECO:0000313" key="2">
    <source>
        <dbReference type="Proteomes" id="UP000265520"/>
    </source>
</evidence>
<keyword evidence="2" id="KW-1185">Reference proteome</keyword>